<feature type="region of interest" description="Disordered" evidence="1">
    <location>
        <begin position="472"/>
        <end position="491"/>
    </location>
</feature>
<dbReference type="Proteomes" id="UP000095192">
    <property type="component" value="Unassembled WGS sequence"/>
</dbReference>
<feature type="region of interest" description="Disordered" evidence="1">
    <location>
        <begin position="147"/>
        <end position="215"/>
    </location>
</feature>
<dbReference type="AlphaFoldDB" id="A0A1D3D271"/>
<sequence>MRPCSLFRAPKGRRSTDGQTAPSKTVSPLTRGFSRAPTKISKSKGGGPIGQPAPAQPLESAIFATSPSPRISDTSCGETSASDRLSSGENYVPDGRAAATLSGKALVTEPLGGSLSAAPQDEASFASELLACEQTLVLQSRVISADGTPTRFSAGGNTSGGNGIRPPAALSSNENSPDGKTSGSTTFNHGTPSARTVSRTAQRQDQRTTEKKQKGHVDIRAFPPSLKSRRILTRLQGALNPSVMYKYRCSAGFGIQVPVNRLETSPVKLSNWRVSWQELLCYNPRPYDATKGFLENYTVIRGMMETYIHKLTDIVFQDRCTATHKEPHIYHAYLLPPIHPHDWLTATCIQCYTSEDVWLARGAWRRSAVPNSGCIKAESMQPTNPKVIPFMPALNREDQAEQQRQYRAATTGRLLERSGPLSPLYVHGTEAKLPLHLWIFLGGKDMQALDGLVIAWKMLRWASEIPPSEYVESSEDIKDTDAPSGLETENGCRPNGLEVYRQYHKQRRCVTQDQTAQAAAWARGEVPSESEGGNNTFSAFGPFLYDMCGVNKNSYYRIAFLMVDIPGYGNSTGHPSPCTIRSAVLQAVKHGIQELIEHHQESSIVLNILGYSLGCAVACSLAADLAACFSNDAVYATPSQAGGGQQSWTNIATIDPDLARSLHMEASSARGQNDGSFDDRMLTFRDAFNVSMYTKNGIDHVCKVHGWNPSAGYSGVKLAVNRLILLAPFTSTQAMASKVAASAIGGGSFLSRAVSGFVSKQISWNNKTQLESLLSTIKQLQETTQVPVFSNFRIKILHGDKDSVIPWTMGFELFNELASLKKHLELKIPINFQRLHGETHATILCGGSEQYILESCFSPYRLHPAAPLALLKFYSKEVHLPETLPHRGLYNSSLAEVREMSTFGPKQFPNTHQQMRARVPSQPQAMLQLMHSRSTALELLQASGQGIQRMTPQSSSAFQYSGGRNSGSSAIVLNSSKFSHQSASVLPDKKARDFNLSASSSQTFSQTRSNSLSAGSHRRPAVCMDSVQTQASHGYSHASAPPLNRGHTQACIVKEELTSAINQPSNGIDGTSFEGG</sequence>
<organism evidence="2 3">
    <name type="scientific">Cyclospora cayetanensis</name>
    <dbReference type="NCBI Taxonomy" id="88456"/>
    <lineage>
        <taxon>Eukaryota</taxon>
        <taxon>Sar</taxon>
        <taxon>Alveolata</taxon>
        <taxon>Apicomplexa</taxon>
        <taxon>Conoidasida</taxon>
        <taxon>Coccidia</taxon>
        <taxon>Eucoccidiorida</taxon>
        <taxon>Eimeriorina</taxon>
        <taxon>Eimeriidae</taxon>
        <taxon>Cyclospora</taxon>
    </lineage>
</organism>
<feature type="compositionally biased region" description="Polar residues" evidence="1">
    <location>
        <begin position="997"/>
        <end position="1014"/>
    </location>
</feature>
<dbReference type="InParanoid" id="A0A1D3D271"/>
<keyword evidence="3" id="KW-1185">Reference proteome</keyword>
<dbReference type="VEuPathDB" id="ToxoDB:LOC34619433"/>
<dbReference type="PANTHER" id="PTHR12277">
    <property type="entry name" value="ALPHA/BETA HYDROLASE DOMAIN-CONTAINING PROTEIN"/>
    <property type="match status" value="1"/>
</dbReference>
<evidence type="ECO:0000256" key="1">
    <source>
        <dbReference type="SAM" id="MobiDB-lite"/>
    </source>
</evidence>
<dbReference type="SUPFAM" id="SSF53474">
    <property type="entry name" value="alpha/beta-Hydrolases"/>
    <property type="match status" value="1"/>
</dbReference>
<dbReference type="FunCoup" id="A0A1D3D271">
    <property type="interactions" value="6"/>
</dbReference>
<feature type="region of interest" description="Disordered" evidence="1">
    <location>
        <begin position="997"/>
        <end position="1019"/>
    </location>
</feature>
<feature type="compositionally biased region" description="Polar residues" evidence="1">
    <location>
        <begin position="63"/>
        <end position="89"/>
    </location>
</feature>
<feature type="compositionally biased region" description="Polar residues" evidence="1">
    <location>
        <begin position="17"/>
        <end position="28"/>
    </location>
</feature>
<reference evidence="2 3" key="1">
    <citation type="journal article" date="2016" name="BMC Genomics">
        <title>Comparative genomics reveals Cyclospora cayetanensis possesses coccidia-like metabolism and invasion components but unique surface antigens.</title>
        <authorList>
            <person name="Liu S."/>
            <person name="Wang L."/>
            <person name="Zheng H."/>
            <person name="Xu Z."/>
            <person name="Roellig D.M."/>
            <person name="Li N."/>
            <person name="Frace M.A."/>
            <person name="Tang K."/>
            <person name="Arrowood M.J."/>
            <person name="Moss D.M."/>
            <person name="Zhang L."/>
            <person name="Feng Y."/>
            <person name="Xiao L."/>
        </authorList>
    </citation>
    <scope>NUCLEOTIDE SEQUENCE [LARGE SCALE GENOMIC DNA]</scope>
    <source>
        <strain evidence="2 3">CHN_HEN01</strain>
    </source>
</reference>
<dbReference type="Gene3D" id="3.40.50.1820">
    <property type="entry name" value="alpha/beta hydrolase"/>
    <property type="match status" value="1"/>
</dbReference>
<feature type="region of interest" description="Disordered" evidence="1">
    <location>
        <begin position="1"/>
        <end position="91"/>
    </location>
</feature>
<protein>
    <submittedName>
        <fullName evidence="2">Uncharacterized protein</fullName>
    </submittedName>
</protein>
<dbReference type="InterPro" id="IPR029058">
    <property type="entry name" value="AB_hydrolase_fold"/>
</dbReference>
<feature type="compositionally biased region" description="Basic and acidic residues" evidence="1">
    <location>
        <begin position="202"/>
        <end position="215"/>
    </location>
</feature>
<accession>A0A1D3D271</accession>
<dbReference type="VEuPathDB" id="ToxoDB:cyc_02599"/>
<proteinExistence type="predicted"/>
<evidence type="ECO:0000313" key="3">
    <source>
        <dbReference type="Proteomes" id="UP000095192"/>
    </source>
</evidence>
<gene>
    <name evidence="2" type="ORF">cyc_02599</name>
</gene>
<comment type="caution">
    <text evidence="2">The sequence shown here is derived from an EMBL/GenBank/DDBJ whole genome shotgun (WGS) entry which is preliminary data.</text>
</comment>
<name>A0A1D3D271_9EIME</name>
<dbReference type="EMBL" id="JROU02001060">
    <property type="protein sequence ID" value="OEH77533.1"/>
    <property type="molecule type" value="Genomic_DNA"/>
</dbReference>
<feature type="compositionally biased region" description="Polar residues" evidence="1">
    <location>
        <begin position="170"/>
        <end position="201"/>
    </location>
</feature>
<evidence type="ECO:0000313" key="2">
    <source>
        <dbReference type="EMBL" id="OEH77533.1"/>
    </source>
</evidence>